<evidence type="ECO:0000313" key="1">
    <source>
        <dbReference type="EMBL" id="QID82587.1"/>
    </source>
</evidence>
<organism evidence="1 2">
    <name type="scientific">Saccharomyces pastorianus</name>
    <name type="common">Lager yeast</name>
    <name type="synonym">Saccharomyces cerevisiae x Saccharomyces eubayanus</name>
    <dbReference type="NCBI Taxonomy" id="27292"/>
    <lineage>
        <taxon>Eukaryota</taxon>
        <taxon>Fungi</taxon>
        <taxon>Dikarya</taxon>
        <taxon>Ascomycota</taxon>
        <taxon>Saccharomycotina</taxon>
        <taxon>Saccharomycetes</taxon>
        <taxon>Saccharomycetales</taxon>
        <taxon>Saccharomycetaceae</taxon>
        <taxon>Saccharomyces</taxon>
    </lineage>
</organism>
<name>A0A6C1E1E7_SACPS</name>
<dbReference type="AlphaFoldDB" id="A0A6C1E1E7"/>
<sequence>MPRKFLGNKIEKNVDAVRPSSLTLTADDLKYIPSIPQDFEDEDDKVLRTSNVGNRLSKRFGGTLKLKKRLESVPELFLHDFKKRPRSQLEVIREKKFTDMQVPKGPVCPQSTILPLRERKKVKSLPIQRKSLRRPTLSKPAVVRSSGHKTHSDHIIDKVFVSRPAPIVMPVKALTPINPVSLIQTQTQDCCRKNKYGKSGSEILFDEILSAYENVSTSNSTALNSEIDRIIDICASKQIAKKNEAFQVPYVVCPDDTETLFSSTTPKLKPVNSNTLNDVISSPEYTTSGCSTYSDQSNSDEELSEVESIVWNTNKRTMRSSIVSESTSEEGYCTAAETLPSTVSVEDLDIHNKLPKVAQTSSCNTLLNKLSIRKLKKVILDPPKIMHVMTFDDDSDDGDDNDDEDRALNILQKKIDCIEIASCSSSIYSE</sequence>
<proteinExistence type="predicted"/>
<gene>
    <name evidence="1" type="primary">DSE3_1</name>
    <name evidence="1" type="ORF">GRS66_005014</name>
</gene>
<keyword evidence="2" id="KW-1185">Reference proteome</keyword>
<dbReference type="Proteomes" id="UP000501346">
    <property type="component" value="Chromosome ScXV-ScXI"/>
</dbReference>
<evidence type="ECO:0000313" key="2">
    <source>
        <dbReference type="Proteomes" id="UP000501346"/>
    </source>
</evidence>
<dbReference type="EMBL" id="CP048996">
    <property type="protein sequence ID" value="QID82587.1"/>
    <property type="molecule type" value="Genomic_DNA"/>
</dbReference>
<protein>
    <submittedName>
        <fullName evidence="1">Daughter-specific expression-protein</fullName>
    </submittedName>
</protein>
<dbReference type="OrthoDB" id="4036231at2759"/>
<accession>A0A6C1E1E7</accession>
<reference evidence="1 2" key="1">
    <citation type="journal article" date="2019" name="BMC Genomics">
        <title>Chromosome level assembly and comparative genome analysis confirm lager-brewing yeasts originated from a single hybridization.</title>
        <authorList>
            <person name="Salazar A.N."/>
            <person name="Gorter de Vries A.R."/>
            <person name="van den Broek M."/>
            <person name="Brouwers N."/>
            <person name="de la Torre Cortes P."/>
            <person name="Kuijpers N.G.A."/>
            <person name="Daran J.G."/>
            <person name="Abeel T."/>
        </authorList>
    </citation>
    <scope>NUCLEOTIDE SEQUENCE [LARGE SCALE GENOMIC DNA]</scope>
    <source>
        <strain evidence="1 2">CBS 1483</strain>
    </source>
</reference>